<keyword evidence="2 3" id="KW-0694">RNA-binding</keyword>
<dbReference type="InterPro" id="IPR016186">
    <property type="entry name" value="C-type_lectin-like/link_sf"/>
</dbReference>
<feature type="compositionally biased region" description="Low complexity" evidence="4">
    <location>
        <begin position="530"/>
        <end position="544"/>
    </location>
</feature>
<dbReference type="PROSITE" id="PS50102">
    <property type="entry name" value="RRM"/>
    <property type="match status" value="2"/>
</dbReference>
<dbReference type="PANTHER" id="PTHR48026">
    <property type="entry name" value="HOMOLOGOUS TO DROSOPHILA SQD (SQUID) PROTEIN"/>
    <property type="match status" value="1"/>
</dbReference>
<evidence type="ECO:0000256" key="3">
    <source>
        <dbReference type="PROSITE-ProRule" id="PRU00176"/>
    </source>
</evidence>
<evidence type="ECO:0000256" key="5">
    <source>
        <dbReference type="SAM" id="Phobius"/>
    </source>
</evidence>
<feature type="compositionally biased region" description="Basic and acidic residues" evidence="4">
    <location>
        <begin position="555"/>
        <end position="575"/>
    </location>
</feature>
<dbReference type="CDD" id="cd00037">
    <property type="entry name" value="CLECT"/>
    <property type="match status" value="1"/>
</dbReference>
<organism evidence="7 8">
    <name type="scientific">Batillaria attramentaria</name>
    <dbReference type="NCBI Taxonomy" id="370345"/>
    <lineage>
        <taxon>Eukaryota</taxon>
        <taxon>Metazoa</taxon>
        <taxon>Spiralia</taxon>
        <taxon>Lophotrochozoa</taxon>
        <taxon>Mollusca</taxon>
        <taxon>Gastropoda</taxon>
        <taxon>Caenogastropoda</taxon>
        <taxon>Sorbeoconcha</taxon>
        <taxon>Cerithioidea</taxon>
        <taxon>Batillariidae</taxon>
        <taxon>Batillaria</taxon>
    </lineage>
</organism>
<keyword evidence="8" id="KW-1185">Reference proteome</keyword>
<evidence type="ECO:0000313" key="8">
    <source>
        <dbReference type="Proteomes" id="UP001519460"/>
    </source>
</evidence>
<dbReference type="Gene3D" id="3.10.100.10">
    <property type="entry name" value="Mannose-Binding Protein A, subunit A"/>
    <property type="match status" value="1"/>
</dbReference>
<keyword evidence="1" id="KW-0677">Repeat</keyword>
<dbReference type="InterPro" id="IPR035979">
    <property type="entry name" value="RBD_domain_sf"/>
</dbReference>
<dbReference type="Pfam" id="PF00059">
    <property type="entry name" value="Lectin_C"/>
    <property type="match status" value="1"/>
</dbReference>
<dbReference type="InterPro" id="IPR000504">
    <property type="entry name" value="RRM_dom"/>
</dbReference>
<dbReference type="PANTHER" id="PTHR48026:SF14">
    <property type="entry name" value="HETEROGENEOUS NUCLEAR RIBONUCLEOPROTEIN A1"/>
    <property type="match status" value="1"/>
</dbReference>
<accession>A0ABD0JMR3</accession>
<dbReference type="EMBL" id="JACVVK020000378">
    <property type="protein sequence ID" value="KAK7476348.1"/>
    <property type="molecule type" value="Genomic_DNA"/>
</dbReference>
<evidence type="ECO:0000256" key="4">
    <source>
        <dbReference type="SAM" id="MobiDB-lite"/>
    </source>
</evidence>
<feature type="domain" description="RRM" evidence="6">
    <location>
        <begin position="703"/>
        <end position="786"/>
    </location>
</feature>
<feature type="domain" description="RRM" evidence="6">
    <location>
        <begin position="794"/>
        <end position="871"/>
    </location>
</feature>
<evidence type="ECO:0000313" key="7">
    <source>
        <dbReference type="EMBL" id="KAK7476348.1"/>
    </source>
</evidence>
<feature type="compositionally biased region" description="Gly residues" evidence="4">
    <location>
        <begin position="932"/>
        <end position="945"/>
    </location>
</feature>
<keyword evidence="5" id="KW-0812">Transmembrane</keyword>
<gene>
    <name evidence="7" type="ORF">BaRGS_00032407</name>
</gene>
<dbReference type="GO" id="GO:0003723">
    <property type="term" value="F:RNA binding"/>
    <property type="evidence" value="ECO:0007669"/>
    <property type="project" value="UniProtKB-UniRule"/>
</dbReference>
<dbReference type="InterPro" id="IPR001304">
    <property type="entry name" value="C-type_lectin-like"/>
</dbReference>
<dbReference type="FunFam" id="3.30.70.330:FF:000040">
    <property type="entry name" value="Heterogeneous nuclear ribonucleoprotein A2/B1"/>
    <property type="match status" value="1"/>
</dbReference>
<dbReference type="Gene3D" id="3.30.70.330">
    <property type="match status" value="2"/>
</dbReference>
<feature type="region of interest" description="Disordered" evidence="4">
    <location>
        <begin position="446"/>
        <end position="589"/>
    </location>
</feature>
<keyword evidence="5" id="KW-1133">Transmembrane helix</keyword>
<dbReference type="InterPro" id="IPR016187">
    <property type="entry name" value="CTDL_fold"/>
</dbReference>
<dbReference type="InterPro" id="IPR012677">
    <property type="entry name" value="Nucleotide-bd_a/b_plait_sf"/>
</dbReference>
<name>A0ABD0JMR3_9CAEN</name>
<proteinExistence type="predicted"/>
<dbReference type="Pfam" id="PF00076">
    <property type="entry name" value="RRM_1"/>
    <property type="match status" value="2"/>
</dbReference>
<dbReference type="AlphaFoldDB" id="A0ABD0JMR3"/>
<feature type="region of interest" description="Disordered" evidence="4">
    <location>
        <begin position="668"/>
        <end position="700"/>
    </location>
</feature>
<dbReference type="Proteomes" id="UP001519460">
    <property type="component" value="Unassembled WGS sequence"/>
</dbReference>
<sequence length="960" mass="106060">MVHSDALKAHTKRHEGETERERGVLMNLLSVHRAVPWREQGDYPEDYDHFVLYVTQEIVPMTGEKALADGCGKKGRPYKYRGESHVQALRQVLKDVREEVWVGAVTTTTPWMWAGDRYLYQLVGFTPSLPEYSIIRIPGNNVFLCALECHNSRFVMLQGNSCGCAKSPPDLLPTSGQLPTFSTNSRLRCPGTYDQICGTVSTYSVYRSMLPESVRWANLVERQRYGGRKAFLYKPRPISMDGSLLLMAEANWTSKMGYICNGTSRPVPGPTHNRHIWAHHSPAARETWRNACNMCVRNGSQLLMLSRDDDDCIQEVQEQMEEAQGYWVALSRQNVSLWLDGTPMREPAIYHDHGKAGCLVMSLKQGDPTFTFESCTGIQLQVLCEKDSRIHLETFTHDDIGNHVTAAGRTSGVDNTYSATVSALIAVLVLLSFLSVVLVVFKRRPANDSTNEEREPVASPPDETPPGHVLTEGESDAPENNRSEKESLQTHPKTPGNSYCPRDSLGYTVVTKSRQIRPPTTAGCGGDNASRSSQTSRSSPTSRSVEYTEVCVSDVNHDSPDQEEEEQKHQDDLDKRRSRAAALRAESKDTVAGSEDTTYSVLSYRRAIQRAWVGLKRTAAYAHVIVRRPKKGDEADDTSHAVSGGDVGVYDVTQPVAPRVPCIDNVYDHTEPQHKFRGGGRGGGGRRDYGGGASDDPNSEQFRKLFIGGLSYETDEGSLRSHFEQWGEIVDCVVMRDPQSKRSRGFGFITYKEAESIDQAQANRPHKVDGREVDTKRAMPREESGRPESQQSVKKMFVGGVKEDTTEDMVRETFAPFGEITAIDLIKDKNTGNARGFCFVTFDDHDSVDKCVLKKRHELNGRSVEVKKAQSKNDMGGRNDFGGGGYGGGYGQQQGYGGGGGYGDYGGGYGGQQGGGWNNFGSNYGDSYGGGAVRSGGYGSRGQGPYGSLHFQPRPYDRVL</sequence>
<protein>
    <recommendedName>
        <fullName evidence="6">RRM domain-containing protein</fullName>
    </recommendedName>
</protein>
<feature type="non-terminal residue" evidence="7">
    <location>
        <position position="960"/>
    </location>
</feature>
<feature type="region of interest" description="Disordered" evidence="4">
    <location>
        <begin position="932"/>
        <end position="960"/>
    </location>
</feature>
<reference evidence="7 8" key="1">
    <citation type="journal article" date="2023" name="Sci. Data">
        <title>Genome assembly of the Korean intertidal mud-creeper Batillaria attramentaria.</title>
        <authorList>
            <person name="Patra A.K."/>
            <person name="Ho P.T."/>
            <person name="Jun S."/>
            <person name="Lee S.J."/>
            <person name="Kim Y."/>
            <person name="Won Y.J."/>
        </authorList>
    </citation>
    <scope>NUCLEOTIDE SEQUENCE [LARGE SCALE GENOMIC DNA]</scope>
    <source>
        <strain evidence="7">Wonlab-2016</strain>
    </source>
</reference>
<dbReference type="SUPFAM" id="SSF56436">
    <property type="entry name" value="C-type lectin-like"/>
    <property type="match status" value="1"/>
</dbReference>
<evidence type="ECO:0000256" key="1">
    <source>
        <dbReference type="ARBA" id="ARBA00022737"/>
    </source>
</evidence>
<comment type="caution">
    <text evidence="7">The sequence shown here is derived from an EMBL/GenBank/DDBJ whole genome shotgun (WGS) entry which is preliminary data.</text>
</comment>
<feature type="region of interest" description="Disordered" evidence="4">
    <location>
        <begin position="761"/>
        <end position="792"/>
    </location>
</feature>
<evidence type="ECO:0000259" key="6">
    <source>
        <dbReference type="PROSITE" id="PS50102"/>
    </source>
</evidence>
<dbReference type="CDD" id="cd12578">
    <property type="entry name" value="RRM1_hnRNPA_like"/>
    <property type="match status" value="1"/>
</dbReference>
<evidence type="ECO:0000256" key="2">
    <source>
        <dbReference type="ARBA" id="ARBA00022884"/>
    </source>
</evidence>
<feature type="transmembrane region" description="Helical" evidence="5">
    <location>
        <begin position="419"/>
        <end position="441"/>
    </location>
</feature>
<feature type="compositionally biased region" description="Basic and acidic residues" evidence="4">
    <location>
        <begin position="766"/>
        <end position="786"/>
    </location>
</feature>
<dbReference type="SUPFAM" id="SSF54928">
    <property type="entry name" value="RNA-binding domain, RBD"/>
    <property type="match status" value="2"/>
</dbReference>
<keyword evidence="5" id="KW-0472">Membrane</keyword>
<dbReference type="SMART" id="SM00360">
    <property type="entry name" value="RRM"/>
    <property type="match status" value="2"/>
</dbReference>
<feature type="compositionally biased region" description="Basic and acidic residues" evidence="4">
    <location>
        <begin position="479"/>
        <end position="488"/>
    </location>
</feature>